<dbReference type="Pfam" id="PF05036">
    <property type="entry name" value="SPOR"/>
    <property type="match status" value="1"/>
</dbReference>
<organism evidence="3 4">
    <name type="scientific">Prevotella communis</name>
    <dbReference type="NCBI Taxonomy" id="2913614"/>
    <lineage>
        <taxon>Bacteria</taxon>
        <taxon>Pseudomonadati</taxon>
        <taxon>Bacteroidota</taxon>
        <taxon>Bacteroidia</taxon>
        <taxon>Bacteroidales</taxon>
        <taxon>Prevotellaceae</taxon>
        <taxon>Prevotella</taxon>
    </lineage>
</organism>
<sequence>MHFLFARFRKKPYLCNVNVLERHIEILLLSNDCVIVPGLGGFMAHHVDARYDETDGTFLPPLRTLGFNPRLTMNDSLLVQSYIEAYDISYPEALRRIEAEVAEIRQHLESKREYELNDIGILRLNQEGNLEFEPCEAGILTPYLYGLSSFEMSPLVVETKVPVETPQNEDTAKVPEESAITIKMSWLRNAVAAAAAIIAFFMIGTPISNGDSAMEMQQSAFIAIPQHTIISQQQTADDIQETQTVSKEDAKDSISAEADVTTEETSSKSTYCIVLASQVTQKNAEIFIEKLSKEGYSEVRLVTSKSNMLRIVYGNYASETEAANSLRSLRNKSDYFEQSWVLEIKD</sequence>
<dbReference type="Pfam" id="PF18174">
    <property type="entry name" value="HU-CCDC81_bac_1"/>
    <property type="match status" value="1"/>
</dbReference>
<feature type="region of interest" description="Disordered" evidence="1">
    <location>
        <begin position="233"/>
        <end position="261"/>
    </location>
</feature>
<accession>A0A1G8BG73</accession>
<dbReference type="InterPro" id="IPR036680">
    <property type="entry name" value="SPOR-like_sf"/>
</dbReference>
<dbReference type="InterPro" id="IPR040495">
    <property type="entry name" value="HU-CCDC81_bac_1"/>
</dbReference>
<dbReference type="InterPro" id="IPR007730">
    <property type="entry name" value="SPOR-like_dom"/>
</dbReference>
<evidence type="ECO:0000313" key="4">
    <source>
        <dbReference type="Proteomes" id="UP000198779"/>
    </source>
</evidence>
<dbReference type="Pfam" id="PF18175">
    <property type="entry name" value="HU-CCDC81_bac_2"/>
    <property type="match status" value="1"/>
</dbReference>
<evidence type="ECO:0000259" key="2">
    <source>
        <dbReference type="PROSITE" id="PS51724"/>
    </source>
</evidence>
<reference evidence="4" key="1">
    <citation type="submission" date="2016-10" db="EMBL/GenBank/DDBJ databases">
        <authorList>
            <person name="Varghese N."/>
            <person name="Submissions S."/>
        </authorList>
    </citation>
    <scope>NUCLEOTIDE SEQUENCE [LARGE SCALE GENOMIC DNA]</scope>
    <source>
        <strain evidence="4">BP1-148</strain>
    </source>
</reference>
<protein>
    <submittedName>
        <fullName evidence="3">Sporulation related domain-containing protein</fullName>
    </submittedName>
</protein>
<evidence type="ECO:0000256" key="1">
    <source>
        <dbReference type="SAM" id="MobiDB-lite"/>
    </source>
</evidence>
<dbReference type="STRING" id="645274.SAMN04487901_12217"/>
<name>A0A1G8BG73_9BACT</name>
<evidence type="ECO:0000313" key="3">
    <source>
        <dbReference type="EMBL" id="SDH31590.1"/>
    </source>
</evidence>
<dbReference type="PROSITE" id="PS51724">
    <property type="entry name" value="SPOR"/>
    <property type="match status" value="1"/>
</dbReference>
<dbReference type="GO" id="GO:0042834">
    <property type="term" value="F:peptidoglycan binding"/>
    <property type="evidence" value="ECO:0007669"/>
    <property type="project" value="InterPro"/>
</dbReference>
<feature type="domain" description="SPOR" evidence="2">
    <location>
        <begin position="265"/>
        <end position="343"/>
    </location>
</feature>
<feature type="compositionally biased region" description="Polar residues" evidence="1">
    <location>
        <begin position="233"/>
        <end position="245"/>
    </location>
</feature>
<proteinExistence type="predicted"/>
<gene>
    <name evidence="3" type="ORF">SAMN04487901_12217</name>
</gene>
<dbReference type="EMBL" id="FNCQ01000022">
    <property type="protein sequence ID" value="SDH31590.1"/>
    <property type="molecule type" value="Genomic_DNA"/>
</dbReference>
<dbReference type="Proteomes" id="UP000198779">
    <property type="component" value="Unassembled WGS sequence"/>
</dbReference>
<keyword evidence="4" id="KW-1185">Reference proteome</keyword>
<dbReference type="Gene3D" id="3.30.70.1070">
    <property type="entry name" value="Sporulation related repeat"/>
    <property type="match status" value="1"/>
</dbReference>
<dbReference type="SUPFAM" id="SSF110997">
    <property type="entry name" value="Sporulation related repeat"/>
    <property type="match status" value="1"/>
</dbReference>
<dbReference type="InterPro" id="IPR041268">
    <property type="entry name" value="HU-CCDC81_bac_2"/>
</dbReference>
<dbReference type="AlphaFoldDB" id="A0A1G8BG73"/>